<comment type="similarity">
    <text evidence="4">Belongs to the Maf family.</text>
</comment>
<keyword evidence="6" id="KW-1185">Reference proteome</keyword>
<evidence type="ECO:0000256" key="3">
    <source>
        <dbReference type="ARBA" id="ARBA00023080"/>
    </source>
</evidence>
<comment type="caution">
    <text evidence="4">Lacks conserved residue(s) required for the propagation of feature annotation.</text>
</comment>
<dbReference type="PIRSF" id="PIRSF006305">
    <property type="entry name" value="Maf"/>
    <property type="match status" value="1"/>
</dbReference>
<comment type="catalytic activity">
    <reaction evidence="4">
        <text>a 2'-deoxyribonucleoside 5'-triphosphate + H2O = a 2'-deoxyribonucleoside 5'-phosphate + diphosphate + H(+)</text>
        <dbReference type="Rhea" id="RHEA:44644"/>
        <dbReference type="ChEBI" id="CHEBI:15377"/>
        <dbReference type="ChEBI" id="CHEBI:15378"/>
        <dbReference type="ChEBI" id="CHEBI:33019"/>
        <dbReference type="ChEBI" id="CHEBI:61560"/>
        <dbReference type="ChEBI" id="CHEBI:65317"/>
        <dbReference type="EC" id="3.6.1.9"/>
    </reaction>
</comment>
<evidence type="ECO:0000256" key="4">
    <source>
        <dbReference type="HAMAP-Rule" id="MF_00528"/>
    </source>
</evidence>
<name>A0ABP3Q5X0_9PROT</name>
<reference evidence="6" key="1">
    <citation type="journal article" date="2019" name="Int. J. Syst. Evol. Microbiol.">
        <title>The Global Catalogue of Microorganisms (GCM) 10K type strain sequencing project: providing services to taxonomists for standard genome sequencing and annotation.</title>
        <authorList>
            <consortium name="The Broad Institute Genomics Platform"/>
            <consortium name="The Broad Institute Genome Sequencing Center for Infectious Disease"/>
            <person name="Wu L."/>
            <person name="Ma J."/>
        </authorList>
    </citation>
    <scope>NUCLEOTIDE SEQUENCE [LARGE SCALE GENOMIC DNA]</scope>
    <source>
        <strain evidence="6">JCM 15089</strain>
    </source>
</reference>
<proteinExistence type="inferred from homology"/>
<comment type="cofactor">
    <cofactor evidence="1 4">
        <name>a divalent metal cation</name>
        <dbReference type="ChEBI" id="CHEBI:60240"/>
    </cofactor>
</comment>
<dbReference type="HAMAP" id="MF_00528">
    <property type="entry name" value="Maf"/>
    <property type="match status" value="1"/>
</dbReference>
<dbReference type="CDD" id="cd00555">
    <property type="entry name" value="Maf"/>
    <property type="match status" value="1"/>
</dbReference>
<dbReference type="RefSeq" id="WP_166934883.1">
    <property type="nucleotide sequence ID" value="NZ_BAAADD010000009.1"/>
</dbReference>
<dbReference type="InterPro" id="IPR003697">
    <property type="entry name" value="Maf-like"/>
</dbReference>
<protein>
    <recommendedName>
        <fullName evidence="4">Nucleoside triphosphate pyrophosphatase</fullName>
        <ecNumber evidence="4">3.6.1.9</ecNumber>
    </recommendedName>
    <alternativeName>
        <fullName evidence="4">Nucleotide pyrophosphatase</fullName>
        <shortName evidence="4">Nucleotide PPase</shortName>
    </alternativeName>
</protein>
<evidence type="ECO:0000256" key="1">
    <source>
        <dbReference type="ARBA" id="ARBA00001968"/>
    </source>
</evidence>
<feature type="active site" description="Proton acceptor" evidence="4">
    <location>
        <position position="75"/>
    </location>
</feature>
<keyword evidence="3 4" id="KW-0546">Nucleotide metabolism</keyword>
<sequence>MTMLILASSSGIRARLLREAGVRFGVRPPDVDESAIKETLRRDGVAAKTFADALAEAKALNVSEASPQALVLGCDQVLISEGRVFDKARDTAEARETLAFLRGRDHQLVTACVLAQGGKPVWRYCESATLRMRAFSDEFLDAYLKNEGKLVLGSVGCYQLEGRGAQLFESISGDFFCVLGLPLLPLLAALRHHGLIEA</sequence>
<gene>
    <name evidence="5" type="ORF">GCM10008942_31990</name>
</gene>
<dbReference type="Proteomes" id="UP001499951">
    <property type="component" value="Unassembled WGS sequence"/>
</dbReference>
<dbReference type="PANTHER" id="PTHR43213:SF5">
    <property type="entry name" value="BIFUNCTIONAL DTTP_UTP PYROPHOSPHATASE_METHYLTRANSFERASE PROTEIN-RELATED"/>
    <property type="match status" value="1"/>
</dbReference>
<dbReference type="Pfam" id="PF02545">
    <property type="entry name" value="Maf"/>
    <property type="match status" value="1"/>
</dbReference>
<dbReference type="Gene3D" id="3.90.950.10">
    <property type="match status" value="1"/>
</dbReference>
<dbReference type="NCBIfam" id="TIGR00172">
    <property type="entry name" value="maf"/>
    <property type="match status" value="1"/>
</dbReference>
<accession>A0ABP3Q5X0</accession>
<keyword evidence="4" id="KW-0963">Cytoplasm</keyword>
<evidence type="ECO:0000256" key="2">
    <source>
        <dbReference type="ARBA" id="ARBA00022801"/>
    </source>
</evidence>
<evidence type="ECO:0000313" key="5">
    <source>
        <dbReference type="EMBL" id="GAA0580727.1"/>
    </source>
</evidence>
<dbReference type="SUPFAM" id="SSF52972">
    <property type="entry name" value="ITPase-like"/>
    <property type="match status" value="1"/>
</dbReference>
<comment type="subcellular location">
    <subcellularLocation>
        <location evidence="4">Cytoplasm</location>
    </subcellularLocation>
</comment>
<dbReference type="EMBL" id="BAAADD010000009">
    <property type="protein sequence ID" value="GAA0580727.1"/>
    <property type="molecule type" value="Genomic_DNA"/>
</dbReference>
<dbReference type="EC" id="3.6.1.9" evidence="4"/>
<comment type="caution">
    <text evidence="5">The sequence shown here is derived from an EMBL/GenBank/DDBJ whole genome shotgun (WGS) entry which is preliminary data.</text>
</comment>
<keyword evidence="2 4" id="KW-0378">Hydrolase</keyword>
<dbReference type="InterPro" id="IPR029001">
    <property type="entry name" value="ITPase-like_fam"/>
</dbReference>
<comment type="function">
    <text evidence="4">Nucleoside triphosphate pyrophosphatase. May have a dual role in cell division arrest and in preventing the incorporation of modified nucleotides into cellular nucleic acids.</text>
</comment>
<dbReference type="PANTHER" id="PTHR43213">
    <property type="entry name" value="BIFUNCTIONAL DTTP/UTP PYROPHOSPHATASE/METHYLTRANSFERASE PROTEIN-RELATED"/>
    <property type="match status" value="1"/>
</dbReference>
<comment type="catalytic activity">
    <reaction evidence="4">
        <text>a ribonucleoside 5'-triphosphate + H2O = a ribonucleoside 5'-phosphate + diphosphate + H(+)</text>
        <dbReference type="Rhea" id="RHEA:23996"/>
        <dbReference type="ChEBI" id="CHEBI:15377"/>
        <dbReference type="ChEBI" id="CHEBI:15378"/>
        <dbReference type="ChEBI" id="CHEBI:33019"/>
        <dbReference type="ChEBI" id="CHEBI:58043"/>
        <dbReference type="ChEBI" id="CHEBI:61557"/>
        <dbReference type="EC" id="3.6.1.9"/>
    </reaction>
</comment>
<evidence type="ECO:0000313" key="6">
    <source>
        <dbReference type="Proteomes" id="UP001499951"/>
    </source>
</evidence>
<organism evidence="5 6">
    <name type="scientific">Rhizomicrobium electricum</name>
    <dbReference type="NCBI Taxonomy" id="480070"/>
    <lineage>
        <taxon>Bacteria</taxon>
        <taxon>Pseudomonadati</taxon>
        <taxon>Pseudomonadota</taxon>
        <taxon>Alphaproteobacteria</taxon>
        <taxon>Micropepsales</taxon>
        <taxon>Micropepsaceae</taxon>
        <taxon>Rhizomicrobium</taxon>
    </lineage>
</organism>